<evidence type="ECO:0000313" key="2">
    <source>
        <dbReference type="EMBL" id="KAK8772689.1"/>
    </source>
</evidence>
<dbReference type="InterPro" id="IPR036397">
    <property type="entry name" value="RNaseH_sf"/>
</dbReference>
<reference evidence="2 3" key="1">
    <citation type="journal article" date="2023" name="Arcadia Sci">
        <title>De novo assembly of a long-read Amblyomma americanum tick genome.</title>
        <authorList>
            <person name="Chou S."/>
            <person name="Poskanzer K.E."/>
            <person name="Rollins M."/>
            <person name="Thuy-Boun P.S."/>
        </authorList>
    </citation>
    <scope>NUCLEOTIDE SEQUENCE [LARGE SCALE GENOMIC DNA]</scope>
    <source>
        <strain evidence="2">F_SG_1</strain>
        <tissue evidence="2">Salivary glands</tissue>
    </source>
</reference>
<organism evidence="2 3">
    <name type="scientific">Amblyomma americanum</name>
    <name type="common">Lone star tick</name>
    <dbReference type="NCBI Taxonomy" id="6943"/>
    <lineage>
        <taxon>Eukaryota</taxon>
        <taxon>Metazoa</taxon>
        <taxon>Ecdysozoa</taxon>
        <taxon>Arthropoda</taxon>
        <taxon>Chelicerata</taxon>
        <taxon>Arachnida</taxon>
        <taxon>Acari</taxon>
        <taxon>Parasitiformes</taxon>
        <taxon>Ixodida</taxon>
        <taxon>Ixodoidea</taxon>
        <taxon>Ixodidae</taxon>
        <taxon>Amblyomminae</taxon>
        <taxon>Amblyomma</taxon>
    </lineage>
</organism>
<dbReference type="SUPFAM" id="SSF53098">
    <property type="entry name" value="Ribonuclease H-like"/>
    <property type="match status" value="1"/>
</dbReference>
<sequence length="437" mass="47607">MGHVARLFDEWTPLTCSIAPPALPPPHRNRPLSIERELPRVRSKRDTPRSAILQEAAERLYGDYADRVVLYTDGSVMNNGESATVSCAVPALGIERLCRVPHCPSSTMAELAGLHLAADIIAGQSWLTAVVIASDSRTALLQLRYPDRGTPCVAKLSAKLCAVRDRGCDIVLQWLPSHIGLPGNEAADRLAKNANGDSALPESDAVTPFDVARNTIRRRLMARHPDPRVASGNPPRFISFADCVLAVCGLPNAASASEASGMVSVLTAARWKQWTTYYLLDNVEDHCTKGGPQQVDKGKAALKLVISLLDDISSGDFLEDEKVGAVTFLKEQCHLLMKRNNAVRYSAELLVLCSILCNISPHGYKFLRSSGKSVHSRRVTLCLKSSIPSCAHCGWRCARRALRVWLFCVWLVVRIVSRGVQCLVGLCGVVVVRASTL</sequence>
<accession>A0AAQ4ED36</accession>
<dbReference type="Proteomes" id="UP001321473">
    <property type="component" value="Unassembled WGS sequence"/>
</dbReference>
<keyword evidence="3" id="KW-1185">Reference proteome</keyword>
<feature type="domain" description="RNase H type-1" evidence="1">
    <location>
        <begin position="64"/>
        <end position="196"/>
    </location>
</feature>
<proteinExistence type="predicted"/>
<dbReference type="Pfam" id="PF00075">
    <property type="entry name" value="RNase_H"/>
    <property type="match status" value="1"/>
</dbReference>
<dbReference type="AlphaFoldDB" id="A0AAQ4ED36"/>
<dbReference type="Gene3D" id="3.30.420.10">
    <property type="entry name" value="Ribonuclease H-like superfamily/Ribonuclease H"/>
    <property type="match status" value="1"/>
</dbReference>
<gene>
    <name evidence="2" type="ORF">V5799_024063</name>
</gene>
<dbReference type="GO" id="GO:0004523">
    <property type="term" value="F:RNA-DNA hybrid ribonuclease activity"/>
    <property type="evidence" value="ECO:0007669"/>
    <property type="project" value="InterPro"/>
</dbReference>
<dbReference type="GO" id="GO:0003676">
    <property type="term" value="F:nucleic acid binding"/>
    <property type="evidence" value="ECO:0007669"/>
    <property type="project" value="InterPro"/>
</dbReference>
<evidence type="ECO:0000313" key="3">
    <source>
        <dbReference type="Proteomes" id="UP001321473"/>
    </source>
</evidence>
<protein>
    <recommendedName>
        <fullName evidence="1">RNase H type-1 domain-containing protein</fullName>
    </recommendedName>
</protein>
<dbReference type="InterPro" id="IPR012337">
    <property type="entry name" value="RNaseH-like_sf"/>
</dbReference>
<dbReference type="InterPro" id="IPR002156">
    <property type="entry name" value="RNaseH_domain"/>
</dbReference>
<dbReference type="PROSITE" id="PS50879">
    <property type="entry name" value="RNASE_H_1"/>
    <property type="match status" value="1"/>
</dbReference>
<evidence type="ECO:0000259" key="1">
    <source>
        <dbReference type="PROSITE" id="PS50879"/>
    </source>
</evidence>
<dbReference type="EMBL" id="JARKHS020017956">
    <property type="protein sequence ID" value="KAK8772689.1"/>
    <property type="molecule type" value="Genomic_DNA"/>
</dbReference>
<name>A0AAQ4ED36_AMBAM</name>
<comment type="caution">
    <text evidence="2">The sequence shown here is derived from an EMBL/GenBank/DDBJ whole genome shotgun (WGS) entry which is preliminary data.</text>
</comment>
<dbReference type="CDD" id="cd09276">
    <property type="entry name" value="Rnase_HI_RT_non_LTR"/>
    <property type="match status" value="1"/>
</dbReference>